<dbReference type="EMBL" id="SDRB02010405">
    <property type="protein sequence ID" value="THG06684.1"/>
    <property type="molecule type" value="Genomic_DNA"/>
</dbReference>
<feature type="coiled-coil region" evidence="1">
    <location>
        <begin position="645"/>
        <end position="884"/>
    </location>
</feature>
<keyword evidence="3" id="KW-1185">Reference proteome</keyword>
<sequence>MDRVHDELHELKSEMEKLKEECRTKKELSESLRKAHNEQLVNFMEAKSLIEEQAQQLNAKSEEISELRQICEELKSTLHEKELFLKDLNFANEKLRVEYGERIQKLEGENKVLVLALDEATTRTQDWEKKICAGNEEIEGLKRLVLIAEKKCLEAERKAKASEELERRENVILKIEDENRNVQDQLKWKSEQFMHLEEAHTRLQDQFQLSKVEWENEKSELFDEICSLQTRLDSQTRISQNLHSQLKMCNQALSHEESKRKILEVEVFELKSHFENVILECEEAKSRIENLALQRDEDIAELRNTLGTKESLSKEMEYKISHLEQENQELYGSLKECREVQIKNAGGNSLKKLQNKLRGLEQLHSQCSVNLKEKEAEWSSRIEKMTRDINGYISDLEGKDKEIQELQMKLEGCHCLLEVQNEEIYVVTMVLKSEFSAVYTKLFDEKAEIEKRNEAREDKILLLREQLETKNSAQSEVDGKQKGEEGRFLVERVECSDRIKHEESFMAEEELERHKKMLDELSNFHACLEEQVVQMESELKRSSKDVSYALERANCELARKIHLVDQTKLELRRWKSSAEKAKVYFEENHEVLKQEKDSLLGVVKEQDGKIGHLQQQVVLLESTIAANMKAIEALKQEKENYYLIAETKDHSIEKLQEENAWLKQESAKREQAQLDAQKTLAEEEERILEFIKEKDQRIEDLSAQAMSMKQDFESSLVSFFSVVTEKQIEINVLNEVLEKAENLKRFEIQEKNKKIDELETETNELRQTLEFQEESLLQSQKQITKLEEAENLKELEIQEKNKSIDELETKTNELCQKLKFQEESLLHSQKQVAKLEAVLETHKSETEGLKDRFWSEKGHMEGLVKELQCEKRCLLEDMMKLSAEREDMLIRMEGVCNWIGDFSGEDVDLMDIFGKILQNCDNSNGHAMDLVSDGLSDSRTDGENTHISSLIKNIEERIDKRSPLKALNH</sequence>
<evidence type="ECO:0000313" key="3">
    <source>
        <dbReference type="Proteomes" id="UP000306102"/>
    </source>
</evidence>
<feature type="coiled-coil region" evidence="1">
    <location>
        <begin position="103"/>
        <end position="185"/>
    </location>
</feature>
<reference evidence="2 3" key="1">
    <citation type="journal article" date="2018" name="Proc. Natl. Acad. Sci. U.S.A.">
        <title>Draft genome sequence of Camellia sinensis var. sinensis provides insights into the evolution of the tea genome and tea quality.</title>
        <authorList>
            <person name="Wei C."/>
            <person name="Yang H."/>
            <person name="Wang S."/>
            <person name="Zhao J."/>
            <person name="Liu C."/>
            <person name="Gao L."/>
            <person name="Xia E."/>
            <person name="Lu Y."/>
            <person name="Tai Y."/>
            <person name="She G."/>
            <person name="Sun J."/>
            <person name="Cao H."/>
            <person name="Tong W."/>
            <person name="Gao Q."/>
            <person name="Li Y."/>
            <person name="Deng W."/>
            <person name="Jiang X."/>
            <person name="Wang W."/>
            <person name="Chen Q."/>
            <person name="Zhang S."/>
            <person name="Li H."/>
            <person name="Wu J."/>
            <person name="Wang P."/>
            <person name="Li P."/>
            <person name="Shi C."/>
            <person name="Zheng F."/>
            <person name="Jian J."/>
            <person name="Huang B."/>
            <person name="Shan D."/>
            <person name="Shi M."/>
            <person name="Fang C."/>
            <person name="Yue Y."/>
            <person name="Li F."/>
            <person name="Li D."/>
            <person name="Wei S."/>
            <person name="Han B."/>
            <person name="Jiang C."/>
            <person name="Yin Y."/>
            <person name="Xia T."/>
            <person name="Zhang Z."/>
            <person name="Bennetzen J.L."/>
            <person name="Zhao S."/>
            <person name="Wan X."/>
        </authorList>
    </citation>
    <scope>NUCLEOTIDE SEQUENCE [LARGE SCALE GENOMIC DNA]</scope>
    <source>
        <strain evidence="3">cv. Shuchazao</strain>
        <tissue evidence="2">Leaf</tissue>
    </source>
</reference>
<dbReference type="PANTHER" id="PTHR45287">
    <property type="entry name" value="OS03G0691500 PROTEIN"/>
    <property type="match status" value="1"/>
</dbReference>
<proteinExistence type="predicted"/>
<accession>A0A4S4DUM2</accession>
<evidence type="ECO:0000313" key="2">
    <source>
        <dbReference type="EMBL" id="THG06684.1"/>
    </source>
</evidence>
<feature type="coiled-coil region" evidence="1">
    <location>
        <begin position="1"/>
        <end position="77"/>
    </location>
</feature>
<dbReference type="STRING" id="542762.A0A4S4DUM2"/>
<comment type="caution">
    <text evidence="2">The sequence shown here is derived from an EMBL/GenBank/DDBJ whole genome shotgun (WGS) entry which is preliminary data.</text>
</comment>
<dbReference type="AlphaFoldDB" id="A0A4S4DUM2"/>
<feature type="coiled-coil region" evidence="1">
    <location>
        <begin position="274"/>
        <end position="377"/>
    </location>
</feature>
<evidence type="ECO:0000256" key="1">
    <source>
        <dbReference type="SAM" id="Coils"/>
    </source>
</evidence>
<name>A0A4S4DUM2_CAMSN</name>
<protein>
    <submittedName>
        <fullName evidence="2">Uncharacterized protein</fullName>
    </submittedName>
</protein>
<organism evidence="2 3">
    <name type="scientific">Camellia sinensis var. sinensis</name>
    <name type="common">China tea</name>
    <dbReference type="NCBI Taxonomy" id="542762"/>
    <lineage>
        <taxon>Eukaryota</taxon>
        <taxon>Viridiplantae</taxon>
        <taxon>Streptophyta</taxon>
        <taxon>Embryophyta</taxon>
        <taxon>Tracheophyta</taxon>
        <taxon>Spermatophyta</taxon>
        <taxon>Magnoliopsida</taxon>
        <taxon>eudicotyledons</taxon>
        <taxon>Gunneridae</taxon>
        <taxon>Pentapetalae</taxon>
        <taxon>asterids</taxon>
        <taxon>Ericales</taxon>
        <taxon>Theaceae</taxon>
        <taxon>Camellia</taxon>
    </lineage>
</organism>
<keyword evidence="1" id="KW-0175">Coiled coil</keyword>
<dbReference type="InterPro" id="IPR040262">
    <property type="entry name" value="At4g38062-like"/>
</dbReference>
<feature type="coiled-coil region" evidence="1">
    <location>
        <begin position="511"/>
        <end position="545"/>
    </location>
</feature>
<dbReference type="Proteomes" id="UP000306102">
    <property type="component" value="Unassembled WGS sequence"/>
</dbReference>
<gene>
    <name evidence="2" type="ORF">TEA_023401</name>
</gene>
<dbReference type="PANTHER" id="PTHR45287:SF3">
    <property type="entry name" value="PROTEIN, PUTATIVE-RELATED"/>
    <property type="match status" value="1"/>
</dbReference>